<accession>B0TK97</accession>
<protein>
    <recommendedName>
        <fullName evidence="1">LRAT domain-containing protein</fullName>
    </recommendedName>
</protein>
<dbReference type="AlphaFoldDB" id="B0TK97"/>
<evidence type="ECO:0000313" key="3">
    <source>
        <dbReference type="Proteomes" id="UP000001317"/>
    </source>
</evidence>
<organism evidence="2 3">
    <name type="scientific">Shewanella halifaxensis (strain HAW-EB4)</name>
    <dbReference type="NCBI Taxonomy" id="458817"/>
    <lineage>
        <taxon>Bacteria</taxon>
        <taxon>Pseudomonadati</taxon>
        <taxon>Pseudomonadota</taxon>
        <taxon>Gammaproteobacteria</taxon>
        <taxon>Alteromonadales</taxon>
        <taxon>Shewanellaceae</taxon>
        <taxon>Shewanella</taxon>
    </lineage>
</organism>
<feature type="domain" description="LRAT" evidence="1">
    <location>
        <begin position="95"/>
        <end position="164"/>
    </location>
</feature>
<reference evidence="2" key="1">
    <citation type="submission" date="2008-01" db="EMBL/GenBank/DDBJ databases">
        <title>Complete sequence of Shewanella halifaxensis HAW-EB4.</title>
        <authorList>
            <consortium name="US DOE Joint Genome Institute"/>
            <person name="Copeland A."/>
            <person name="Lucas S."/>
            <person name="Lapidus A."/>
            <person name="Glavina del Rio T."/>
            <person name="Dalin E."/>
            <person name="Tice H."/>
            <person name="Bruce D."/>
            <person name="Goodwin L."/>
            <person name="Pitluck S."/>
            <person name="Sims D."/>
            <person name="Brettin T."/>
            <person name="Detter J.C."/>
            <person name="Han C."/>
            <person name="Kuske C.R."/>
            <person name="Schmutz J."/>
            <person name="Larimer F."/>
            <person name="Land M."/>
            <person name="Hauser L."/>
            <person name="Kyrpides N."/>
            <person name="Kim E."/>
            <person name="Zhao J.-S."/>
            <person name="Richardson P."/>
        </authorList>
    </citation>
    <scope>NUCLEOTIDE SEQUENCE [LARGE SCALE GENOMIC DNA]</scope>
    <source>
        <strain evidence="2">HAW-EB4</strain>
    </source>
</reference>
<proteinExistence type="predicted"/>
<evidence type="ECO:0000259" key="1">
    <source>
        <dbReference type="Pfam" id="PF04970"/>
    </source>
</evidence>
<dbReference type="EMBL" id="CP000931">
    <property type="protein sequence ID" value="ABZ77116.1"/>
    <property type="molecule type" value="Genomic_DNA"/>
</dbReference>
<dbReference type="Gene3D" id="3.90.1720.10">
    <property type="entry name" value="endopeptidase domain like (from Nostoc punctiforme)"/>
    <property type="match status" value="1"/>
</dbReference>
<dbReference type="eggNOG" id="ENOG5032SIP">
    <property type="taxonomic scope" value="Bacteria"/>
</dbReference>
<dbReference type="Pfam" id="PF04970">
    <property type="entry name" value="LRAT"/>
    <property type="match status" value="1"/>
</dbReference>
<dbReference type="HOGENOM" id="CLU_1414312_0_0_6"/>
<keyword evidence="3" id="KW-1185">Reference proteome</keyword>
<dbReference type="KEGG" id="shl:Shal_2560"/>
<name>B0TK97_SHEHH</name>
<dbReference type="OrthoDB" id="9812095at2"/>
<evidence type="ECO:0000313" key="2">
    <source>
        <dbReference type="EMBL" id="ABZ77116.1"/>
    </source>
</evidence>
<sequence>MAFPLIWLGAAAVGAAIVAEEREKQKSIALKRRQGKANAEHRQGQSAALAPSLWKTGDKMVAPEPGGLVCCFVFGVIEHTGIWIDDNTLVELHGSGLVRAVSVQRFLAGRTGSRIYQACNHQHQALIGEQVLDRAKRSIFSYRDYDLFDNNCHRFVWHCLTGEERALSSFSKLNDKIGNHFSEAVYWDELDLYS</sequence>
<dbReference type="Proteomes" id="UP000001317">
    <property type="component" value="Chromosome"/>
</dbReference>
<dbReference type="RefSeq" id="WP_012277644.1">
    <property type="nucleotide sequence ID" value="NC_010334.1"/>
</dbReference>
<dbReference type="InterPro" id="IPR007053">
    <property type="entry name" value="LRAT_dom"/>
</dbReference>
<gene>
    <name evidence="2" type="ordered locus">Shal_2560</name>
</gene>